<sequence>MTDFGSQPLHLSRRLAAEITAAFDTVMAQLKTKSDPRALIESFSTQNVAARGYLLPDDLLLIALLKNGDKLSGKTRAALQSNSPAALRFLTQAAYHAVDDEIAIRLLLGLDGVNLPTASCILAWVWPARWPVIDVNSWMAIEHFDSNRLAPKRSTKGLKMAHWLFYTQLVRLVGAATGLSPQQIDMWLYAVGRTLEKSSQSKEG</sequence>
<evidence type="ECO:0000313" key="1">
    <source>
        <dbReference type="EMBL" id="XKQ41044.1"/>
    </source>
</evidence>
<evidence type="ECO:0000313" key="2">
    <source>
        <dbReference type="Proteomes" id="UP000076193"/>
    </source>
</evidence>
<name>A0ACD5F793_RHILE</name>
<dbReference type="EMBL" id="CP171844">
    <property type="protein sequence ID" value="XKQ41044.1"/>
    <property type="molecule type" value="Genomic_DNA"/>
</dbReference>
<organism evidence="1 2">
    <name type="scientific">Rhizobium leguminosarum</name>
    <dbReference type="NCBI Taxonomy" id="384"/>
    <lineage>
        <taxon>Bacteria</taxon>
        <taxon>Pseudomonadati</taxon>
        <taxon>Pseudomonadota</taxon>
        <taxon>Alphaproteobacteria</taxon>
        <taxon>Hyphomicrobiales</taxon>
        <taxon>Rhizobiaceae</taxon>
        <taxon>Rhizobium/Agrobacterium group</taxon>
        <taxon>Rhizobium</taxon>
    </lineage>
</organism>
<accession>A0ACD5F793</accession>
<proteinExistence type="predicted"/>
<reference evidence="1" key="1">
    <citation type="submission" date="2024-10" db="EMBL/GenBank/DDBJ databases">
        <title>Strain of Rhizobium-related bacteria isolated fromm roots of Vavilovia formosa.</title>
        <authorList>
            <person name="Kimeklis A."/>
            <person name="Afonin A."/>
        </authorList>
    </citation>
    <scope>NUCLEOTIDE SEQUENCE</scope>
    <source>
        <strain evidence="1">Vaf12</strain>
    </source>
</reference>
<protein>
    <submittedName>
        <fullName evidence="1">Uncharacterized protein</fullName>
    </submittedName>
</protein>
<gene>
    <name evidence="1" type="ORF">A4A59_003835</name>
</gene>
<dbReference type="Proteomes" id="UP000076193">
    <property type="component" value="Chromosome"/>
</dbReference>